<dbReference type="AlphaFoldDB" id="A0A1C4FVV0"/>
<gene>
    <name evidence="1" type="ORF">GA0116948_11785</name>
</gene>
<dbReference type="STRING" id="1335309.GA0116948_11785"/>
<evidence type="ECO:0000313" key="2">
    <source>
        <dbReference type="Proteomes" id="UP000242818"/>
    </source>
</evidence>
<proteinExistence type="predicted"/>
<evidence type="ECO:0000313" key="1">
    <source>
        <dbReference type="EMBL" id="SCC60129.1"/>
    </source>
</evidence>
<protein>
    <submittedName>
        <fullName evidence="1">Uncharacterized protein</fullName>
    </submittedName>
</protein>
<reference evidence="1 2" key="1">
    <citation type="submission" date="2016-08" db="EMBL/GenBank/DDBJ databases">
        <authorList>
            <person name="Seilhamer J.J."/>
        </authorList>
    </citation>
    <scope>NUCLEOTIDE SEQUENCE [LARGE SCALE GENOMIC DNA]</scope>
    <source>
        <strain evidence="1 2">A37T2</strain>
    </source>
</reference>
<dbReference type="OrthoDB" id="7596615at2"/>
<name>A0A1C4FVV0_9BACT</name>
<organism evidence="1 2">
    <name type="scientific">Chitinophaga costaii</name>
    <dbReference type="NCBI Taxonomy" id="1335309"/>
    <lineage>
        <taxon>Bacteria</taxon>
        <taxon>Pseudomonadati</taxon>
        <taxon>Bacteroidota</taxon>
        <taxon>Chitinophagia</taxon>
        <taxon>Chitinophagales</taxon>
        <taxon>Chitinophagaceae</taxon>
        <taxon>Chitinophaga</taxon>
    </lineage>
</organism>
<dbReference type="Proteomes" id="UP000242818">
    <property type="component" value="Unassembled WGS sequence"/>
</dbReference>
<dbReference type="RefSeq" id="WP_089715032.1">
    <property type="nucleotide sequence ID" value="NZ_FMAR01000017.1"/>
</dbReference>
<sequence>MQVHPYPLSIFINCPFDTEYEPLLQAMVFTIYRCGFVPQCALGEDNATDYRLDKIIRYIRHCQYSIHDLSRVEANGHGLPRLNMPFELGLFFGAKHFGKGVHRQKNALIFERDKYTYLEFITDLRGVDVKAHYNSPLYVIAKIRHWLKSSSDKQGIPGIAVLWRDFEEFQANLPGILQMAGHQREDILFKDLCLIVEQAINNILQARKQDAYPTPDIAPDVVNDVLVPYF</sequence>
<keyword evidence="2" id="KW-1185">Reference proteome</keyword>
<accession>A0A1C4FVV0</accession>
<dbReference type="EMBL" id="FMAR01000017">
    <property type="protein sequence ID" value="SCC60129.1"/>
    <property type="molecule type" value="Genomic_DNA"/>
</dbReference>